<evidence type="ECO:0000256" key="12">
    <source>
        <dbReference type="SAM" id="MobiDB-lite"/>
    </source>
</evidence>
<dbReference type="EMBL" id="OZ035842">
    <property type="protein sequence ID" value="CAL1595403.1"/>
    <property type="molecule type" value="Genomic_DNA"/>
</dbReference>
<sequence>MRAAWVKKIALLLGGLGVVVYLGPSLKFGIESGGAGVKELDTPRLLKTFSDLEASINNLNGAVEIFAKKQDDMQKLLEEERAMHKSLGNNQPPQDKQEEQPKVEEKQELEMKKSSKLFPKSPLFKEWGVNLSEDEQREAQALFELYGYNVFLSDQLPLDRPLPETREKGCWSKTYSKDLPTVGVVLIYLNEALSILKRAIRSIVNRTPKHLLKEIIMVDDNSSNENLKEPLDSYIKMVQEENPWLTFIRVRHNEQRGLAFARASGWRAATADVVAILDAHIEVHEMWAEPLLTQIKKDRTIITSPVFDRVNFDDLKVIHYLPSAHAFDWALWCMYERFTPEYYKLKDSSLPGKSPSVMGILVADRKYLGEIGVLDEGMRVYGGENVELGIRVWTCGGSIEVVPCSKIAHIERNHKPYMPDLSMAMKRNALRVAEVWMDEYKHNINLMWNLPFENHGIDIGDVSERKKLREDLKCKPFKWYLENVYPLLDPLDDLVAYGGLKNLDTDMCVDQGAVPGHVPIAFNCYYYGPQRVYYRTSGELYIGGLKSHKYNDNRCLTDQGNKETEPGLFNCKEAMQKKMSIFWDFSQECGHVSVQSMYLWCETNGMNIVE</sequence>
<feature type="compositionally biased region" description="Basic and acidic residues" evidence="12">
    <location>
        <begin position="95"/>
        <end position="113"/>
    </location>
</feature>
<comment type="cofactor">
    <cofactor evidence="1 11">
        <name>Mn(2+)</name>
        <dbReference type="ChEBI" id="CHEBI:29035"/>
    </cofactor>
</comment>
<dbReference type="InterPro" id="IPR035992">
    <property type="entry name" value="Ricin_B-like_lectins"/>
</dbReference>
<keyword evidence="4" id="KW-0812">Transmembrane</keyword>
<evidence type="ECO:0000256" key="7">
    <source>
        <dbReference type="ARBA" id="ARBA00023136"/>
    </source>
</evidence>
<keyword evidence="5" id="KW-0735">Signal-anchor</keyword>
<evidence type="ECO:0000259" key="13">
    <source>
        <dbReference type="Pfam" id="PF00535"/>
    </source>
</evidence>
<evidence type="ECO:0000256" key="9">
    <source>
        <dbReference type="ARBA" id="ARBA00023211"/>
    </source>
</evidence>
<feature type="region of interest" description="Disordered" evidence="12">
    <location>
        <begin position="85"/>
        <end position="113"/>
    </location>
</feature>
<dbReference type="GO" id="GO:0000139">
    <property type="term" value="C:Golgi membrane"/>
    <property type="evidence" value="ECO:0007669"/>
    <property type="project" value="UniProtKB-SubCell"/>
</dbReference>
<evidence type="ECO:0000256" key="11">
    <source>
        <dbReference type="RuleBase" id="RU361242"/>
    </source>
</evidence>
<dbReference type="GO" id="GO:0004653">
    <property type="term" value="F:polypeptide N-acetylgalactosaminyltransferase activity"/>
    <property type="evidence" value="ECO:0007669"/>
    <property type="project" value="TreeGrafter"/>
</dbReference>
<evidence type="ECO:0000256" key="5">
    <source>
        <dbReference type="ARBA" id="ARBA00022968"/>
    </source>
</evidence>
<comment type="subcellular location">
    <subcellularLocation>
        <location evidence="10">Endomembrane system</location>
        <topology evidence="10">Single-pass membrane protein</topology>
    </subcellularLocation>
    <subcellularLocation>
        <location evidence="11">Golgi apparatus membrane</location>
        <topology evidence="11">Single-pass type II membrane protein</topology>
    </subcellularLocation>
    <subcellularLocation>
        <location evidence="2">Membrane</location>
        <topology evidence="2">Single-pass type II membrane protein</topology>
    </subcellularLocation>
</comment>
<feature type="domain" description="Glycosyltransferase 2-like" evidence="13">
    <location>
        <begin position="184"/>
        <end position="348"/>
    </location>
</feature>
<keyword evidence="11" id="KW-0430">Lectin</keyword>
<protein>
    <recommendedName>
        <fullName evidence="11">Polypeptide N-acetylgalactosaminyltransferase</fullName>
        <ecNumber evidence="11">2.4.1.-</ecNumber>
    </recommendedName>
    <alternativeName>
        <fullName evidence="11">Protein-UDP acetylgalactosaminyltransferase</fullName>
    </alternativeName>
</protein>
<evidence type="ECO:0000256" key="3">
    <source>
        <dbReference type="ARBA" id="ARBA00005680"/>
    </source>
</evidence>
<dbReference type="Pfam" id="PF00535">
    <property type="entry name" value="Glycos_transf_2"/>
    <property type="match status" value="1"/>
</dbReference>
<dbReference type="SUPFAM" id="SSF53448">
    <property type="entry name" value="Nucleotide-diphospho-sugar transferases"/>
    <property type="match status" value="1"/>
</dbReference>
<evidence type="ECO:0000256" key="6">
    <source>
        <dbReference type="ARBA" id="ARBA00022989"/>
    </source>
</evidence>
<evidence type="ECO:0000313" key="15">
    <source>
        <dbReference type="Proteomes" id="UP001497482"/>
    </source>
</evidence>
<dbReference type="GO" id="GO:0030246">
    <property type="term" value="F:carbohydrate binding"/>
    <property type="evidence" value="ECO:0007669"/>
    <property type="project" value="UniProtKB-KW"/>
</dbReference>
<dbReference type="Proteomes" id="UP001497482">
    <property type="component" value="Chromosome 20"/>
</dbReference>
<keyword evidence="15" id="KW-1185">Reference proteome</keyword>
<dbReference type="PANTHER" id="PTHR11675">
    <property type="entry name" value="N-ACETYLGALACTOSAMINYLTRANSFERASE"/>
    <property type="match status" value="1"/>
</dbReference>
<dbReference type="FunFam" id="3.90.550.10:FF:000192">
    <property type="entry name" value="Polypeptide N-acetylgalactosaminyltransferase 9"/>
    <property type="match status" value="1"/>
</dbReference>
<keyword evidence="6" id="KW-1133">Transmembrane helix</keyword>
<evidence type="ECO:0000256" key="10">
    <source>
        <dbReference type="ARBA" id="ARBA00037847"/>
    </source>
</evidence>
<keyword evidence="11" id="KW-0333">Golgi apparatus</keyword>
<evidence type="ECO:0000256" key="8">
    <source>
        <dbReference type="ARBA" id="ARBA00023157"/>
    </source>
</evidence>
<gene>
    <name evidence="14" type="ORF">KC01_LOCUS24214</name>
</gene>
<dbReference type="CDD" id="cd02510">
    <property type="entry name" value="pp-GalNAc-T"/>
    <property type="match status" value="1"/>
</dbReference>
<keyword evidence="7" id="KW-0472">Membrane</keyword>
<dbReference type="InterPro" id="IPR045885">
    <property type="entry name" value="GalNAc-T"/>
</dbReference>
<keyword evidence="11" id="KW-0328">Glycosyltransferase</keyword>
<dbReference type="InterPro" id="IPR001173">
    <property type="entry name" value="Glyco_trans_2-like"/>
</dbReference>
<evidence type="ECO:0000256" key="4">
    <source>
        <dbReference type="ARBA" id="ARBA00022692"/>
    </source>
</evidence>
<reference evidence="14 15" key="1">
    <citation type="submission" date="2024-04" db="EMBL/GenBank/DDBJ databases">
        <authorList>
            <person name="Waldvogel A.-M."/>
            <person name="Schoenle A."/>
        </authorList>
    </citation>
    <scope>NUCLEOTIDE SEQUENCE [LARGE SCALE GENOMIC DNA]</scope>
</reference>
<dbReference type="EC" id="2.4.1.-" evidence="11"/>
<keyword evidence="11" id="KW-0808">Transferase</keyword>
<evidence type="ECO:0000256" key="1">
    <source>
        <dbReference type="ARBA" id="ARBA00001936"/>
    </source>
</evidence>
<accession>A0AAV2L326</accession>
<name>A0AAV2L326_KNICA</name>
<keyword evidence="9 11" id="KW-0464">Manganese</keyword>
<dbReference type="GO" id="GO:0006493">
    <property type="term" value="P:protein O-linked glycosylation"/>
    <property type="evidence" value="ECO:0007669"/>
    <property type="project" value="TreeGrafter"/>
</dbReference>
<organism evidence="14 15">
    <name type="scientific">Knipowitschia caucasica</name>
    <name type="common">Caucasian dwarf goby</name>
    <name type="synonym">Pomatoschistus caucasicus</name>
    <dbReference type="NCBI Taxonomy" id="637954"/>
    <lineage>
        <taxon>Eukaryota</taxon>
        <taxon>Metazoa</taxon>
        <taxon>Chordata</taxon>
        <taxon>Craniata</taxon>
        <taxon>Vertebrata</taxon>
        <taxon>Euteleostomi</taxon>
        <taxon>Actinopterygii</taxon>
        <taxon>Neopterygii</taxon>
        <taxon>Teleostei</taxon>
        <taxon>Neoteleostei</taxon>
        <taxon>Acanthomorphata</taxon>
        <taxon>Gobiaria</taxon>
        <taxon>Gobiiformes</taxon>
        <taxon>Gobioidei</taxon>
        <taxon>Gobiidae</taxon>
        <taxon>Gobiinae</taxon>
        <taxon>Knipowitschia</taxon>
    </lineage>
</organism>
<proteinExistence type="inferred from homology"/>
<dbReference type="AlphaFoldDB" id="A0AAV2L326"/>
<comment type="pathway">
    <text evidence="11">Protein modification; protein glycosylation.</text>
</comment>
<evidence type="ECO:0000256" key="2">
    <source>
        <dbReference type="ARBA" id="ARBA00004606"/>
    </source>
</evidence>
<dbReference type="Gene3D" id="3.90.550.10">
    <property type="entry name" value="Spore Coat Polysaccharide Biosynthesis Protein SpsA, Chain A"/>
    <property type="match status" value="1"/>
</dbReference>
<dbReference type="PANTHER" id="PTHR11675:SF50">
    <property type="entry name" value="POLYPEPTIDE N-ACETYLGALACTOSAMINYLTRANSFERASE 8-RELATED"/>
    <property type="match status" value="1"/>
</dbReference>
<dbReference type="SUPFAM" id="SSF50370">
    <property type="entry name" value="Ricin B-like lectins"/>
    <property type="match status" value="1"/>
</dbReference>
<evidence type="ECO:0000313" key="14">
    <source>
        <dbReference type="EMBL" id="CAL1595403.1"/>
    </source>
</evidence>
<comment type="similarity">
    <text evidence="3 11">Belongs to the glycosyltransferase 2 family. GalNAc-T subfamily.</text>
</comment>
<keyword evidence="8 11" id="KW-1015">Disulfide bond</keyword>
<dbReference type="InterPro" id="IPR029044">
    <property type="entry name" value="Nucleotide-diphossugar_trans"/>
</dbReference>